<keyword evidence="13" id="KW-1185">Reference proteome</keyword>
<protein>
    <recommendedName>
        <fullName evidence="5 10">N-(5'-phosphoribosyl)anthranilate isomerase</fullName>
        <shortName evidence="10">PRAI</shortName>
        <ecNumber evidence="4 10">5.3.1.24</ecNumber>
    </recommendedName>
</protein>
<organism evidence="12 13">
    <name type="scientific">Isoalcanivorax pacificus W11-5</name>
    <dbReference type="NCBI Taxonomy" id="391936"/>
    <lineage>
        <taxon>Bacteria</taxon>
        <taxon>Pseudomonadati</taxon>
        <taxon>Pseudomonadota</taxon>
        <taxon>Gammaproteobacteria</taxon>
        <taxon>Oceanospirillales</taxon>
        <taxon>Alcanivoracaceae</taxon>
        <taxon>Isoalcanivorax</taxon>
    </lineage>
</organism>
<dbReference type="Proteomes" id="UP000006764">
    <property type="component" value="Chromosome"/>
</dbReference>
<gene>
    <name evidence="10" type="primary">trpF</name>
    <name evidence="12" type="ORF">S7S_08235</name>
</gene>
<dbReference type="CDD" id="cd00405">
    <property type="entry name" value="PRAI"/>
    <property type="match status" value="1"/>
</dbReference>
<dbReference type="PANTHER" id="PTHR42894:SF1">
    <property type="entry name" value="N-(5'-PHOSPHORIBOSYL)ANTHRANILATE ISOMERASE"/>
    <property type="match status" value="1"/>
</dbReference>
<dbReference type="InterPro" id="IPR001240">
    <property type="entry name" value="PRAI_dom"/>
</dbReference>
<evidence type="ECO:0000256" key="8">
    <source>
        <dbReference type="ARBA" id="ARBA00023141"/>
    </source>
</evidence>
<sequence length="213" mass="22246">MRTRVKICGITRPEDGQMAARAGADAIGLVFYAPSPRSVQPAQAAAICAALPAFVTSTGLFVDAPAETVRATLDSVPLDLLQFHGDESPAYCASFGRPWIKALRVRDGMDLIQEAARYAGARALLLDTYVPGLPGGTGERFDWALIPSSLPLPVVLAGGLDAGNVAQAVQQVRPWAVDVSGGVEAHDPDTGKRLPGIKSADAVAALMQQLAQC</sequence>
<dbReference type="SUPFAM" id="SSF51366">
    <property type="entry name" value="Ribulose-phoshate binding barrel"/>
    <property type="match status" value="1"/>
</dbReference>
<evidence type="ECO:0000256" key="10">
    <source>
        <dbReference type="HAMAP-Rule" id="MF_00135"/>
    </source>
</evidence>
<dbReference type="GO" id="GO:0000162">
    <property type="term" value="P:L-tryptophan biosynthetic process"/>
    <property type="evidence" value="ECO:0007669"/>
    <property type="project" value="UniProtKB-UniRule"/>
</dbReference>
<comment type="similarity">
    <text evidence="3 10">Belongs to the TrpF family.</text>
</comment>
<keyword evidence="7 10" id="KW-0822">Tryptophan biosynthesis</keyword>
<evidence type="ECO:0000256" key="9">
    <source>
        <dbReference type="ARBA" id="ARBA00023235"/>
    </source>
</evidence>
<dbReference type="EC" id="5.3.1.24" evidence="4 10"/>
<dbReference type="Pfam" id="PF00697">
    <property type="entry name" value="PRAI"/>
    <property type="match status" value="1"/>
</dbReference>
<dbReference type="NCBIfam" id="NF002299">
    <property type="entry name" value="PRK01222.1-6"/>
    <property type="match status" value="1"/>
</dbReference>
<evidence type="ECO:0000256" key="1">
    <source>
        <dbReference type="ARBA" id="ARBA00001164"/>
    </source>
</evidence>
<dbReference type="KEGG" id="apac:S7S_08235"/>
<dbReference type="STRING" id="391936.S7S_08235"/>
<evidence type="ECO:0000256" key="7">
    <source>
        <dbReference type="ARBA" id="ARBA00022822"/>
    </source>
</evidence>
<feature type="domain" description="N-(5'phosphoribosyl) anthranilate isomerase (PRAI)" evidence="11">
    <location>
        <begin position="5"/>
        <end position="185"/>
    </location>
</feature>
<comment type="pathway">
    <text evidence="2 10">Amino-acid biosynthesis; L-tryptophan biosynthesis; L-tryptophan from chorismate: step 3/5.</text>
</comment>
<proteinExistence type="inferred from homology"/>
<keyword evidence="8 10" id="KW-0057">Aromatic amino acid biosynthesis</keyword>
<name>A0A0B4XNL6_9GAMM</name>
<evidence type="ECO:0000313" key="13">
    <source>
        <dbReference type="Proteomes" id="UP000006764"/>
    </source>
</evidence>
<dbReference type="GO" id="GO:0004640">
    <property type="term" value="F:phosphoribosylanthranilate isomerase activity"/>
    <property type="evidence" value="ECO:0007669"/>
    <property type="project" value="UniProtKB-UniRule"/>
</dbReference>
<dbReference type="PANTHER" id="PTHR42894">
    <property type="entry name" value="N-(5'-PHOSPHORIBOSYL)ANTHRANILATE ISOMERASE"/>
    <property type="match status" value="1"/>
</dbReference>
<evidence type="ECO:0000256" key="3">
    <source>
        <dbReference type="ARBA" id="ARBA00007571"/>
    </source>
</evidence>
<accession>A0A0B4XNL6</accession>
<dbReference type="NCBIfam" id="NF002298">
    <property type="entry name" value="PRK01222.1-4"/>
    <property type="match status" value="1"/>
</dbReference>
<dbReference type="EMBL" id="CP004387">
    <property type="protein sequence ID" value="AJD48063.1"/>
    <property type="molecule type" value="Genomic_DNA"/>
</dbReference>
<evidence type="ECO:0000256" key="5">
    <source>
        <dbReference type="ARBA" id="ARBA00022272"/>
    </source>
</evidence>
<dbReference type="InterPro" id="IPR011060">
    <property type="entry name" value="RibuloseP-bd_barrel"/>
</dbReference>
<comment type="catalytic activity">
    <reaction evidence="1 10">
        <text>N-(5-phospho-beta-D-ribosyl)anthranilate = 1-(2-carboxyphenylamino)-1-deoxy-D-ribulose 5-phosphate</text>
        <dbReference type="Rhea" id="RHEA:21540"/>
        <dbReference type="ChEBI" id="CHEBI:18277"/>
        <dbReference type="ChEBI" id="CHEBI:58613"/>
        <dbReference type="EC" id="5.3.1.24"/>
    </reaction>
</comment>
<evidence type="ECO:0000256" key="4">
    <source>
        <dbReference type="ARBA" id="ARBA00012572"/>
    </source>
</evidence>
<dbReference type="InterPro" id="IPR044643">
    <property type="entry name" value="TrpF_fam"/>
</dbReference>
<evidence type="ECO:0000256" key="6">
    <source>
        <dbReference type="ARBA" id="ARBA00022605"/>
    </source>
</evidence>
<dbReference type="HOGENOM" id="CLU_076364_2_0_6"/>
<keyword evidence="6 10" id="KW-0028">Amino-acid biosynthesis</keyword>
<evidence type="ECO:0000259" key="11">
    <source>
        <dbReference type="Pfam" id="PF00697"/>
    </source>
</evidence>
<reference evidence="12 13" key="1">
    <citation type="journal article" date="2012" name="J. Bacteriol.">
        <title>Genome sequence of an alkane-degrading bacterium, Alcanivorax pacificus type strain W11-5, isolated from deep sea sediment.</title>
        <authorList>
            <person name="Lai Q."/>
            <person name="Shao Z."/>
        </authorList>
    </citation>
    <scope>NUCLEOTIDE SEQUENCE [LARGE SCALE GENOMIC DNA]</scope>
    <source>
        <strain evidence="12 13">W11-5</strain>
    </source>
</reference>
<evidence type="ECO:0000256" key="2">
    <source>
        <dbReference type="ARBA" id="ARBA00004664"/>
    </source>
</evidence>
<dbReference type="InterPro" id="IPR013785">
    <property type="entry name" value="Aldolase_TIM"/>
</dbReference>
<keyword evidence="9 10" id="KW-0413">Isomerase</keyword>
<dbReference type="FunFam" id="3.20.20.70:FF:000075">
    <property type="entry name" value="Tryptophan biosynthesis protein TRP1"/>
    <property type="match status" value="1"/>
</dbReference>
<dbReference type="AlphaFoldDB" id="A0A0B4XNL6"/>
<evidence type="ECO:0000313" key="12">
    <source>
        <dbReference type="EMBL" id="AJD48063.1"/>
    </source>
</evidence>
<dbReference type="UniPathway" id="UPA00035">
    <property type="reaction ID" value="UER00042"/>
</dbReference>
<dbReference type="HAMAP" id="MF_00135">
    <property type="entry name" value="PRAI"/>
    <property type="match status" value="1"/>
</dbReference>
<dbReference type="Gene3D" id="3.20.20.70">
    <property type="entry name" value="Aldolase class I"/>
    <property type="match status" value="1"/>
</dbReference>